<dbReference type="EMBL" id="NHTK01005822">
    <property type="protein sequence ID" value="PPQ73351.1"/>
    <property type="molecule type" value="Genomic_DNA"/>
</dbReference>
<proteinExistence type="predicted"/>
<evidence type="ECO:0000313" key="1">
    <source>
        <dbReference type="EMBL" id="PPQ73351.1"/>
    </source>
</evidence>
<evidence type="ECO:0000313" key="2">
    <source>
        <dbReference type="Proteomes" id="UP000284842"/>
    </source>
</evidence>
<sequence>MVVPDVFHNKEYIESYSICGVVLQRGLKMNTHGTYHTCGFKELEDSVAQLILHPPNPLATLRDIDNVGEKEAEFLDVFQDIEAILEDIRGPNEWSLLHPHGPHPTINLCHNLFRVKEQGSPPRRSSRLNTSKDWIFRPDLQEEVDRVLETYALNPLPVFDKDMNPYPPVFLQSRLPDVTVEVDFDVCRIMYPPPESYPPGSSGRMSTLGSGYWNEKVITQDECMECTTQYSWSRPLHGDQSLTSLGK</sequence>
<gene>
    <name evidence="1" type="ORF">CVT24_012189</name>
</gene>
<reference evidence="1 2" key="1">
    <citation type="journal article" date="2018" name="Evol. Lett.">
        <title>Horizontal gene cluster transfer increased hallucinogenic mushroom diversity.</title>
        <authorList>
            <person name="Reynolds H.T."/>
            <person name="Vijayakumar V."/>
            <person name="Gluck-Thaler E."/>
            <person name="Korotkin H.B."/>
            <person name="Matheny P.B."/>
            <person name="Slot J.C."/>
        </authorList>
    </citation>
    <scope>NUCLEOTIDE SEQUENCE [LARGE SCALE GENOMIC DNA]</scope>
    <source>
        <strain evidence="1 2">2629</strain>
    </source>
</reference>
<dbReference type="AlphaFoldDB" id="A0A409W4D1"/>
<keyword evidence="2" id="KW-1185">Reference proteome</keyword>
<dbReference type="InParanoid" id="A0A409W4D1"/>
<name>A0A409W4D1_9AGAR</name>
<organism evidence="1 2">
    <name type="scientific">Panaeolus cyanescens</name>
    <dbReference type="NCBI Taxonomy" id="181874"/>
    <lineage>
        <taxon>Eukaryota</taxon>
        <taxon>Fungi</taxon>
        <taxon>Dikarya</taxon>
        <taxon>Basidiomycota</taxon>
        <taxon>Agaricomycotina</taxon>
        <taxon>Agaricomycetes</taxon>
        <taxon>Agaricomycetidae</taxon>
        <taxon>Agaricales</taxon>
        <taxon>Agaricineae</taxon>
        <taxon>Galeropsidaceae</taxon>
        <taxon>Panaeolus</taxon>
    </lineage>
</organism>
<comment type="caution">
    <text evidence="1">The sequence shown here is derived from an EMBL/GenBank/DDBJ whole genome shotgun (WGS) entry which is preliminary data.</text>
</comment>
<dbReference type="Proteomes" id="UP000284842">
    <property type="component" value="Unassembled WGS sequence"/>
</dbReference>
<dbReference type="OrthoDB" id="2804425at2759"/>
<protein>
    <submittedName>
        <fullName evidence="1">Uncharacterized protein</fullName>
    </submittedName>
</protein>
<accession>A0A409W4D1</accession>